<evidence type="ECO:0000313" key="2">
    <source>
        <dbReference type="Proteomes" id="UP001181693"/>
    </source>
</evidence>
<sequence>MSQQLHGSAILSSSASCHNTATSYTEQCKESRWRFCCLRFCLLSSVAPNSPAMDWHQSSPWGLGTSVIQDSCCLFLRAIQTQDNDCGNYLYFNNL</sequence>
<dbReference type="AlphaFoldDB" id="A0AAV3B4J6"/>
<gene>
    <name evidence="1" type="ORF">GDO54_001635</name>
</gene>
<dbReference type="Proteomes" id="UP001181693">
    <property type="component" value="Unassembled WGS sequence"/>
</dbReference>
<accession>A0AAV3B4J6</accession>
<reference evidence="1" key="1">
    <citation type="thesis" date="2020" institute="ProQuest LLC" country="789 East Eisenhower Parkway, Ann Arbor, MI, USA">
        <title>Comparative Genomics and Chromosome Evolution.</title>
        <authorList>
            <person name="Mudd A.B."/>
        </authorList>
    </citation>
    <scope>NUCLEOTIDE SEQUENCE</scope>
    <source>
        <strain evidence="1">1538</strain>
        <tissue evidence="1">Blood</tissue>
    </source>
</reference>
<dbReference type="EMBL" id="DYDO01000001">
    <property type="protein sequence ID" value="DBA34029.1"/>
    <property type="molecule type" value="Genomic_DNA"/>
</dbReference>
<organism evidence="1 2">
    <name type="scientific">Pyxicephalus adspersus</name>
    <name type="common">African bullfrog</name>
    <dbReference type="NCBI Taxonomy" id="30357"/>
    <lineage>
        <taxon>Eukaryota</taxon>
        <taxon>Metazoa</taxon>
        <taxon>Chordata</taxon>
        <taxon>Craniata</taxon>
        <taxon>Vertebrata</taxon>
        <taxon>Euteleostomi</taxon>
        <taxon>Amphibia</taxon>
        <taxon>Batrachia</taxon>
        <taxon>Anura</taxon>
        <taxon>Neobatrachia</taxon>
        <taxon>Ranoidea</taxon>
        <taxon>Pyxicephalidae</taxon>
        <taxon>Pyxicephalinae</taxon>
        <taxon>Pyxicephalus</taxon>
    </lineage>
</organism>
<keyword evidence="2" id="KW-1185">Reference proteome</keyword>
<comment type="caution">
    <text evidence="1">The sequence shown here is derived from an EMBL/GenBank/DDBJ whole genome shotgun (WGS) entry which is preliminary data.</text>
</comment>
<evidence type="ECO:0000313" key="1">
    <source>
        <dbReference type="EMBL" id="DBA34029.1"/>
    </source>
</evidence>
<protein>
    <submittedName>
        <fullName evidence="1">Uncharacterized protein</fullName>
    </submittedName>
</protein>
<name>A0AAV3B4J6_PYXAD</name>
<proteinExistence type="predicted"/>